<dbReference type="InterPro" id="IPR023373">
    <property type="entry name" value="YmcC_sf"/>
</dbReference>
<comment type="caution">
    <text evidence="2">The sequence shown here is derived from an EMBL/GenBank/DDBJ whole genome shotgun (WGS) entry which is preliminary data.</text>
</comment>
<dbReference type="InterPro" id="IPR021308">
    <property type="entry name" value="GfcB"/>
</dbReference>
<dbReference type="AlphaFoldDB" id="A0A845BCF3"/>
<evidence type="ECO:0008006" key="4">
    <source>
        <dbReference type="Google" id="ProtNLM"/>
    </source>
</evidence>
<dbReference type="SUPFAM" id="SSF159270">
    <property type="entry name" value="YmcC-like"/>
    <property type="match status" value="1"/>
</dbReference>
<dbReference type="Pfam" id="PF11102">
    <property type="entry name" value="YjbF"/>
    <property type="match status" value="1"/>
</dbReference>
<keyword evidence="3" id="KW-1185">Reference proteome</keyword>
<dbReference type="EMBL" id="SNVJ01000004">
    <property type="protein sequence ID" value="MXP63002.1"/>
    <property type="molecule type" value="Genomic_DNA"/>
</dbReference>
<sequence length="209" mass="22627">MRAALLGLLLLLPGCIGLPALPDISTLWEEGPPEAEPDPPQAGLRPPEDTPSIRLTWGGSRALALLIQQNGENRLWRSAGGLAVATDGARIVATAGLREWIASTRLDGPDPLDEPLALVGQSTTLRRQVDLMRNDRSPDSMRFGLALTCRLTARAEGPAILVLERCRRRGDASFTNRYWADPQTGGIYRSEQWVGAAGMMRLEVVSPPS</sequence>
<gene>
    <name evidence="2" type="ORF">E0493_06500</name>
</gene>
<protein>
    <recommendedName>
        <fullName evidence="4">YjbF family lipoprotein</fullName>
    </recommendedName>
</protein>
<feature type="region of interest" description="Disordered" evidence="1">
    <location>
        <begin position="27"/>
        <end position="51"/>
    </location>
</feature>
<dbReference type="OrthoDB" id="6237231at2"/>
<dbReference type="Gene3D" id="2.40.360.10">
    <property type="entry name" value="YmcC-like"/>
    <property type="match status" value="1"/>
</dbReference>
<accession>A0A845BCF3</accession>
<dbReference type="Proteomes" id="UP000460715">
    <property type="component" value="Unassembled WGS sequence"/>
</dbReference>
<evidence type="ECO:0000313" key="3">
    <source>
        <dbReference type="Proteomes" id="UP000460715"/>
    </source>
</evidence>
<evidence type="ECO:0000256" key="1">
    <source>
        <dbReference type="SAM" id="MobiDB-lite"/>
    </source>
</evidence>
<organism evidence="2 3">
    <name type="scientific">Teichococcus coralli</name>
    <dbReference type="NCBI Taxonomy" id="2545983"/>
    <lineage>
        <taxon>Bacteria</taxon>
        <taxon>Pseudomonadati</taxon>
        <taxon>Pseudomonadota</taxon>
        <taxon>Alphaproteobacteria</taxon>
        <taxon>Acetobacterales</taxon>
        <taxon>Roseomonadaceae</taxon>
        <taxon>Roseomonas</taxon>
    </lineage>
</organism>
<proteinExistence type="predicted"/>
<dbReference type="RefSeq" id="WP_160936122.1">
    <property type="nucleotide sequence ID" value="NZ_SNVJ01000004.1"/>
</dbReference>
<name>A0A845BCF3_9PROT</name>
<evidence type="ECO:0000313" key="2">
    <source>
        <dbReference type="EMBL" id="MXP63002.1"/>
    </source>
</evidence>
<reference evidence="2 3" key="1">
    <citation type="submission" date="2019-03" db="EMBL/GenBank/DDBJ databases">
        <title>Roseomonas sp. a novel Roseomonas species isolated from Sea whip Gorgonian.</title>
        <authorList>
            <person name="Li F."/>
            <person name="Pan X."/>
            <person name="Huang S."/>
            <person name="Li Z."/>
            <person name="Meng B."/>
        </authorList>
    </citation>
    <scope>NUCLEOTIDE SEQUENCE [LARGE SCALE GENOMIC DNA]</scope>
    <source>
        <strain evidence="2 3">M0104</strain>
    </source>
</reference>